<accession>A0A538SWX8</accession>
<evidence type="ECO:0000313" key="3">
    <source>
        <dbReference type="Proteomes" id="UP000319829"/>
    </source>
</evidence>
<keyword evidence="1" id="KW-0732">Signal</keyword>
<proteinExistence type="predicted"/>
<comment type="caution">
    <text evidence="2">The sequence shown here is derived from an EMBL/GenBank/DDBJ whole genome shotgun (WGS) entry which is preliminary data.</text>
</comment>
<evidence type="ECO:0000313" key="2">
    <source>
        <dbReference type="EMBL" id="TMQ55852.1"/>
    </source>
</evidence>
<dbReference type="EMBL" id="VBOU01000012">
    <property type="protein sequence ID" value="TMQ55852.1"/>
    <property type="molecule type" value="Genomic_DNA"/>
</dbReference>
<dbReference type="InterPro" id="IPR021345">
    <property type="entry name" value="DUF2961"/>
</dbReference>
<dbReference type="Gene3D" id="2.60.120.1390">
    <property type="match status" value="1"/>
</dbReference>
<feature type="signal peptide" evidence="1">
    <location>
        <begin position="1"/>
        <end position="31"/>
    </location>
</feature>
<feature type="chain" id="PRO_5021751691" evidence="1">
    <location>
        <begin position="32"/>
        <end position="505"/>
    </location>
</feature>
<dbReference type="Pfam" id="PF11175">
    <property type="entry name" value="DUF2961"/>
    <property type="match status" value="1"/>
</dbReference>
<protein>
    <submittedName>
        <fullName evidence="2">DUF2961 domain-containing protein</fullName>
    </submittedName>
</protein>
<sequence length="505" mass="55017">MPRTRSALASAAARLLAALVLPIVAAGPSIAAAGEPPQVGLGNLAGLFLQRDGSLIQYSSHAREAGQIDAWEIGPGKTVTLVDHHGAGIVRRWWMTMIQYEEIELLFRRLIIRCYWDGESDPSVEAPLSDFFGLGFGEWHDYASLPVSATSGGFNCGWPMPFHKSARITVENRTHAAVNALYFNVGIETMNDVPAGSLYFHAQFRRIAPTRRGEPVTVLETVGSGQYVGTVLSARTLRGTGLRFLEGNEEVYVDGEQKPSVMGTGTEDYFGSGIYGLTGTFDSPNHGITVLDTERNRFSGYRWHIDDPIPFKKSLKVLLQHGQYQNESVADYATLAVWYQTHPHPRFPPLPAELGSIEPSAAFQIPGMIEAESPEARASASGGTLQTMDMAEYDGSWSGDAQLSWRDAEVGDRLTLTIVAPETKEYSLEGYFTRSADYGDVRVLLAGRELAVIRGYATAGVPTGAIRLGRVHLKKGENFLFLELAGKDARATGYLVGIDGFRLGP</sequence>
<evidence type="ECO:0000256" key="1">
    <source>
        <dbReference type="SAM" id="SignalP"/>
    </source>
</evidence>
<gene>
    <name evidence="2" type="ORF">E6K74_01950</name>
</gene>
<dbReference type="AlphaFoldDB" id="A0A538SWX8"/>
<name>A0A538SWX8_UNCEI</name>
<dbReference type="Proteomes" id="UP000319829">
    <property type="component" value="Unassembled WGS sequence"/>
</dbReference>
<reference evidence="2 3" key="1">
    <citation type="journal article" date="2019" name="Nat. Microbiol.">
        <title>Mediterranean grassland soil C-N compound turnover is dependent on rainfall and depth, and is mediated by genomically divergent microorganisms.</title>
        <authorList>
            <person name="Diamond S."/>
            <person name="Andeer P.F."/>
            <person name="Li Z."/>
            <person name="Crits-Christoph A."/>
            <person name="Burstein D."/>
            <person name="Anantharaman K."/>
            <person name="Lane K.R."/>
            <person name="Thomas B.C."/>
            <person name="Pan C."/>
            <person name="Northen T.R."/>
            <person name="Banfield J.F."/>
        </authorList>
    </citation>
    <scope>NUCLEOTIDE SEQUENCE [LARGE SCALE GENOMIC DNA]</scope>
    <source>
        <strain evidence="2">WS_4</strain>
    </source>
</reference>
<organism evidence="2 3">
    <name type="scientific">Eiseniibacteriota bacterium</name>
    <dbReference type="NCBI Taxonomy" id="2212470"/>
    <lineage>
        <taxon>Bacteria</taxon>
        <taxon>Candidatus Eiseniibacteriota</taxon>
    </lineage>
</organism>